<sequence>MSLIYACGYVVTRSDEFAKASTAILNQHFSTTRFSAFSSVSDCFCPERDVQVRSIYLIDTQTVSNPVRSGVNPVHEQGDWLAVNVDDFGFQLGDWILNGFSGVVMKKRCLEQLAPAVEAISHGELWYSRQDLSKLAKAYVANEFDPHVAADDFALVHSLTPKEKHICLMILKGLNNPQIAESVNVSVNTVKTHASSVMRKVNVHSKAELIARAVQQTSNSPKNHPMNGA</sequence>
<keyword evidence="3" id="KW-0804">Transcription</keyword>
<organism evidence="5 6">
    <name type="scientific">Vibrio inusitatus NBRC 102082</name>
    <dbReference type="NCBI Taxonomy" id="1219070"/>
    <lineage>
        <taxon>Bacteria</taxon>
        <taxon>Pseudomonadati</taxon>
        <taxon>Pseudomonadota</taxon>
        <taxon>Gammaproteobacteria</taxon>
        <taxon>Vibrionales</taxon>
        <taxon>Vibrionaceae</taxon>
        <taxon>Vibrio</taxon>
    </lineage>
</organism>
<dbReference type="Proteomes" id="UP000318717">
    <property type="component" value="Unassembled WGS sequence"/>
</dbReference>
<dbReference type="InterPro" id="IPR000792">
    <property type="entry name" value="Tscrpt_reg_LuxR_C"/>
</dbReference>
<dbReference type="PROSITE" id="PS50043">
    <property type="entry name" value="HTH_LUXR_2"/>
    <property type="match status" value="1"/>
</dbReference>
<keyword evidence="2" id="KW-0238">DNA-binding</keyword>
<keyword evidence="6" id="KW-1185">Reference proteome</keyword>
<dbReference type="Pfam" id="PF00196">
    <property type="entry name" value="GerE"/>
    <property type="match status" value="1"/>
</dbReference>
<dbReference type="PROSITE" id="PS00622">
    <property type="entry name" value="HTH_LUXR_1"/>
    <property type="match status" value="1"/>
</dbReference>
<evidence type="ECO:0000259" key="4">
    <source>
        <dbReference type="PROSITE" id="PS50043"/>
    </source>
</evidence>
<dbReference type="PANTHER" id="PTHR43214:SF41">
    <property type="entry name" value="NITRATE_NITRITE RESPONSE REGULATOR PROTEIN NARP"/>
    <property type="match status" value="1"/>
</dbReference>
<evidence type="ECO:0000256" key="3">
    <source>
        <dbReference type="ARBA" id="ARBA00023163"/>
    </source>
</evidence>
<dbReference type="EMBL" id="BJLF01000006">
    <property type="protein sequence ID" value="GEA50707.1"/>
    <property type="molecule type" value="Genomic_DNA"/>
</dbReference>
<feature type="domain" description="HTH luxR-type" evidence="4">
    <location>
        <begin position="152"/>
        <end position="217"/>
    </location>
</feature>
<dbReference type="InterPro" id="IPR016032">
    <property type="entry name" value="Sig_transdc_resp-reg_C-effctor"/>
</dbReference>
<dbReference type="GO" id="GO:0006355">
    <property type="term" value="P:regulation of DNA-templated transcription"/>
    <property type="evidence" value="ECO:0007669"/>
    <property type="project" value="InterPro"/>
</dbReference>
<dbReference type="Gene3D" id="3.40.50.2300">
    <property type="match status" value="1"/>
</dbReference>
<dbReference type="PANTHER" id="PTHR43214">
    <property type="entry name" value="TWO-COMPONENT RESPONSE REGULATOR"/>
    <property type="match status" value="1"/>
</dbReference>
<gene>
    <name evidence="5" type="ORF">VIN01S_15110</name>
</gene>
<evidence type="ECO:0000256" key="1">
    <source>
        <dbReference type="ARBA" id="ARBA00023015"/>
    </source>
</evidence>
<dbReference type="InterPro" id="IPR036388">
    <property type="entry name" value="WH-like_DNA-bd_sf"/>
</dbReference>
<dbReference type="SUPFAM" id="SSF46894">
    <property type="entry name" value="C-terminal effector domain of the bipartite response regulators"/>
    <property type="match status" value="1"/>
</dbReference>
<accession>A0A4Y3HUH3</accession>
<evidence type="ECO:0000313" key="6">
    <source>
        <dbReference type="Proteomes" id="UP000318717"/>
    </source>
</evidence>
<dbReference type="PRINTS" id="PR00038">
    <property type="entry name" value="HTHLUXR"/>
</dbReference>
<proteinExistence type="predicted"/>
<dbReference type="CDD" id="cd06170">
    <property type="entry name" value="LuxR_C_like"/>
    <property type="match status" value="1"/>
</dbReference>
<dbReference type="OrthoDB" id="9774661at2"/>
<dbReference type="SMART" id="SM00421">
    <property type="entry name" value="HTH_LUXR"/>
    <property type="match status" value="1"/>
</dbReference>
<reference evidence="5 6" key="1">
    <citation type="submission" date="2019-06" db="EMBL/GenBank/DDBJ databases">
        <title>Whole genome shotgun sequence of Vibrio inusitatus NBRC 102082.</title>
        <authorList>
            <person name="Hosoyama A."/>
            <person name="Uohara A."/>
            <person name="Ohji S."/>
            <person name="Ichikawa N."/>
        </authorList>
    </citation>
    <scope>NUCLEOTIDE SEQUENCE [LARGE SCALE GENOMIC DNA]</scope>
    <source>
        <strain evidence="5 6">NBRC 102082</strain>
    </source>
</reference>
<name>A0A4Y3HUH3_9VIBR</name>
<dbReference type="InterPro" id="IPR039420">
    <property type="entry name" value="WalR-like"/>
</dbReference>
<keyword evidence="1" id="KW-0805">Transcription regulation</keyword>
<dbReference type="GO" id="GO:0003677">
    <property type="term" value="F:DNA binding"/>
    <property type="evidence" value="ECO:0007669"/>
    <property type="project" value="UniProtKB-KW"/>
</dbReference>
<evidence type="ECO:0000313" key="5">
    <source>
        <dbReference type="EMBL" id="GEA50707.1"/>
    </source>
</evidence>
<dbReference type="RefSeq" id="WP_141345067.1">
    <property type="nucleotide sequence ID" value="NZ_BJLF01000006.1"/>
</dbReference>
<evidence type="ECO:0000256" key="2">
    <source>
        <dbReference type="ARBA" id="ARBA00023125"/>
    </source>
</evidence>
<protein>
    <recommendedName>
        <fullName evidence="4">HTH luxR-type domain-containing protein</fullName>
    </recommendedName>
</protein>
<dbReference type="AlphaFoldDB" id="A0A4Y3HUH3"/>
<dbReference type="Gene3D" id="1.10.10.10">
    <property type="entry name" value="Winged helix-like DNA-binding domain superfamily/Winged helix DNA-binding domain"/>
    <property type="match status" value="1"/>
</dbReference>
<comment type="caution">
    <text evidence="5">The sequence shown here is derived from an EMBL/GenBank/DDBJ whole genome shotgun (WGS) entry which is preliminary data.</text>
</comment>